<proteinExistence type="predicted"/>
<evidence type="ECO:0000313" key="2">
    <source>
        <dbReference type="Proteomes" id="UP000694547"/>
    </source>
</evidence>
<reference evidence="1" key="2">
    <citation type="submission" date="2025-08" db="UniProtKB">
        <authorList>
            <consortium name="Ensembl"/>
        </authorList>
    </citation>
    <scope>IDENTIFICATION</scope>
</reference>
<dbReference type="AlphaFoldDB" id="A0A8C8W133"/>
<name>A0A8C8W133_PERMB</name>
<organism evidence="1 2">
    <name type="scientific">Peromyscus maniculatus bairdii</name>
    <name type="common">Prairie deer mouse</name>
    <dbReference type="NCBI Taxonomy" id="230844"/>
    <lineage>
        <taxon>Eukaryota</taxon>
        <taxon>Metazoa</taxon>
        <taxon>Chordata</taxon>
        <taxon>Craniata</taxon>
        <taxon>Vertebrata</taxon>
        <taxon>Euteleostomi</taxon>
        <taxon>Mammalia</taxon>
        <taxon>Eutheria</taxon>
        <taxon>Euarchontoglires</taxon>
        <taxon>Glires</taxon>
        <taxon>Rodentia</taxon>
        <taxon>Myomorpha</taxon>
        <taxon>Muroidea</taxon>
        <taxon>Cricetidae</taxon>
        <taxon>Neotominae</taxon>
        <taxon>Peromyscus</taxon>
    </lineage>
</organism>
<keyword evidence="2" id="KW-1185">Reference proteome</keyword>
<reference evidence="1" key="3">
    <citation type="submission" date="2025-09" db="UniProtKB">
        <authorList>
            <consortium name="Ensembl"/>
        </authorList>
    </citation>
    <scope>IDENTIFICATION</scope>
</reference>
<dbReference type="Ensembl" id="ENSPEMT00000035093.1">
    <property type="protein sequence ID" value="ENSPEMP00000029746.1"/>
    <property type="gene ID" value="ENSPEMG00000025835.1"/>
</dbReference>
<sequence>MAGMVLLSVVHRPSSKLQTVTKDVESLIGADWICHEFTKSRTSDQVFQLRPGDHEEYIGGPITLINYTLLSNEEEPREYIIKMLGLKKHIPLKLTRMSCSEYKSNKCNTFLHC</sequence>
<protein>
    <submittedName>
        <fullName evidence="1">Uncharacterized protein</fullName>
    </submittedName>
</protein>
<reference evidence="1 2" key="1">
    <citation type="submission" date="2018-10" db="EMBL/GenBank/DDBJ databases">
        <title>Improved assembly of the deer mouse Peromyscus maniculatus genome.</title>
        <authorList>
            <person name="Lassance J.-M."/>
            <person name="Hoekstra H.E."/>
        </authorList>
    </citation>
    <scope>NUCLEOTIDE SEQUENCE [LARGE SCALE GENOMIC DNA]</scope>
</reference>
<accession>A0A8C8W133</accession>
<dbReference type="Proteomes" id="UP000694547">
    <property type="component" value="Chromosome 3"/>
</dbReference>
<evidence type="ECO:0000313" key="1">
    <source>
        <dbReference type="Ensembl" id="ENSPEMP00000029746.1"/>
    </source>
</evidence>
<dbReference type="GeneTree" id="ENSGT00940000169007"/>